<dbReference type="PANTHER" id="PTHR43298">
    <property type="entry name" value="MULTIDRUG RESISTANCE PROTEIN NORM-RELATED"/>
    <property type="match status" value="1"/>
</dbReference>
<feature type="transmembrane region" description="Helical" evidence="13">
    <location>
        <begin position="391"/>
        <end position="412"/>
    </location>
</feature>
<keyword evidence="11 13" id="KW-0472">Membrane</keyword>
<evidence type="ECO:0000256" key="9">
    <source>
        <dbReference type="ARBA" id="ARBA00022989"/>
    </source>
</evidence>
<comment type="function">
    <text evidence="1">Multidrug efflux pump.</text>
</comment>
<dbReference type="PANTHER" id="PTHR43298:SF2">
    <property type="entry name" value="FMN_FAD EXPORTER YEEO-RELATED"/>
    <property type="match status" value="1"/>
</dbReference>
<feature type="transmembrane region" description="Helical" evidence="13">
    <location>
        <begin position="323"/>
        <end position="342"/>
    </location>
</feature>
<dbReference type="InterPro" id="IPR050222">
    <property type="entry name" value="MATE_MdtK"/>
</dbReference>
<keyword evidence="6" id="KW-0050">Antiport</keyword>
<evidence type="ECO:0000256" key="4">
    <source>
        <dbReference type="ARBA" id="ARBA00020268"/>
    </source>
</evidence>
<feature type="transmembrane region" description="Helical" evidence="13">
    <location>
        <begin position="96"/>
        <end position="118"/>
    </location>
</feature>
<feature type="transmembrane region" description="Helical" evidence="13">
    <location>
        <begin position="285"/>
        <end position="302"/>
    </location>
</feature>
<proteinExistence type="inferred from homology"/>
<evidence type="ECO:0000256" key="10">
    <source>
        <dbReference type="ARBA" id="ARBA00023065"/>
    </source>
</evidence>
<keyword evidence="10" id="KW-0406">Ion transport</keyword>
<organism evidence="14">
    <name type="scientific">Intestinibacter bartlettii</name>
    <dbReference type="NCBI Taxonomy" id="261299"/>
    <lineage>
        <taxon>Bacteria</taxon>
        <taxon>Bacillati</taxon>
        <taxon>Bacillota</taxon>
        <taxon>Clostridia</taxon>
        <taxon>Peptostreptococcales</taxon>
        <taxon>Peptostreptococcaceae</taxon>
        <taxon>Intestinibacter</taxon>
    </lineage>
</organism>
<comment type="similarity">
    <text evidence="3">Belongs to the multi antimicrobial extrusion (MATE) (TC 2.A.66.1) family.</text>
</comment>
<dbReference type="PIRSF" id="PIRSF006603">
    <property type="entry name" value="DinF"/>
    <property type="match status" value="1"/>
</dbReference>
<dbReference type="EMBL" id="CACRUE010000044">
    <property type="protein sequence ID" value="VYU50282.1"/>
    <property type="molecule type" value="Genomic_DNA"/>
</dbReference>
<evidence type="ECO:0000256" key="7">
    <source>
        <dbReference type="ARBA" id="ARBA00022475"/>
    </source>
</evidence>
<dbReference type="GO" id="GO:0006811">
    <property type="term" value="P:monoatomic ion transport"/>
    <property type="evidence" value="ECO:0007669"/>
    <property type="project" value="UniProtKB-KW"/>
</dbReference>
<dbReference type="NCBIfam" id="TIGR00797">
    <property type="entry name" value="matE"/>
    <property type="match status" value="1"/>
</dbReference>
<feature type="transmembrane region" description="Helical" evidence="13">
    <location>
        <begin position="240"/>
        <end position="265"/>
    </location>
</feature>
<dbReference type="GO" id="GO:0015297">
    <property type="term" value="F:antiporter activity"/>
    <property type="evidence" value="ECO:0007669"/>
    <property type="project" value="UniProtKB-KW"/>
</dbReference>
<dbReference type="InterPro" id="IPR048279">
    <property type="entry name" value="MdtK-like"/>
</dbReference>
<keyword evidence="7" id="KW-1003">Cell membrane</keyword>
<comment type="subcellular location">
    <subcellularLocation>
        <location evidence="2">Cell membrane</location>
        <topology evidence="2">Multi-pass membrane protein</topology>
    </subcellularLocation>
</comment>
<keyword evidence="5" id="KW-0813">Transport</keyword>
<feature type="transmembrane region" description="Helical" evidence="13">
    <location>
        <begin position="169"/>
        <end position="192"/>
    </location>
</feature>
<dbReference type="GO" id="GO:0005886">
    <property type="term" value="C:plasma membrane"/>
    <property type="evidence" value="ECO:0007669"/>
    <property type="project" value="UniProtKB-SubCell"/>
</dbReference>
<feature type="transmembrane region" description="Helical" evidence="13">
    <location>
        <begin position="138"/>
        <end position="162"/>
    </location>
</feature>
<protein>
    <recommendedName>
        <fullName evidence="4">Probable multidrug resistance protein NorM</fullName>
    </recommendedName>
    <alternativeName>
        <fullName evidence="12">Multidrug-efflux transporter</fullName>
    </alternativeName>
</protein>
<evidence type="ECO:0000256" key="5">
    <source>
        <dbReference type="ARBA" id="ARBA00022448"/>
    </source>
</evidence>
<evidence type="ECO:0000256" key="8">
    <source>
        <dbReference type="ARBA" id="ARBA00022692"/>
    </source>
</evidence>
<feature type="transmembrane region" description="Helical" evidence="13">
    <location>
        <begin position="418"/>
        <end position="437"/>
    </location>
</feature>
<dbReference type="GO" id="GO:0042910">
    <property type="term" value="F:xenobiotic transmembrane transporter activity"/>
    <property type="evidence" value="ECO:0007669"/>
    <property type="project" value="InterPro"/>
</dbReference>
<dbReference type="Pfam" id="PF01554">
    <property type="entry name" value="MatE"/>
    <property type="match status" value="2"/>
</dbReference>
<keyword evidence="9 13" id="KW-1133">Transmembrane helix</keyword>
<evidence type="ECO:0000256" key="11">
    <source>
        <dbReference type="ARBA" id="ARBA00023136"/>
    </source>
</evidence>
<evidence type="ECO:0000256" key="12">
    <source>
        <dbReference type="ARBA" id="ARBA00031636"/>
    </source>
</evidence>
<evidence type="ECO:0000256" key="2">
    <source>
        <dbReference type="ARBA" id="ARBA00004651"/>
    </source>
</evidence>
<evidence type="ECO:0000256" key="3">
    <source>
        <dbReference type="ARBA" id="ARBA00010199"/>
    </source>
</evidence>
<name>A0A6N3FDZ1_9FIRM</name>
<evidence type="ECO:0000256" key="1">
    <source>
        <dbReference type="ARBA" id="ARBA00003408"/>
    </source>
</evidence>
<dbReference type="CDD" id="cd13138">
    <property type="entry name" value="MATE_yoeA_like"/>
    <property type="match status" value="1"/>
</dbReference>
<dbReference type="InterPro" id="IPR002528">
    <property type="entry name" value="MATE_fam"/>
</dbReference>
<evidence type="ECO:0000256" key="6">
    <source>
        <dbReference type="ARBA" id="ARBA00022449"/>
    </source>
</evidence>
<dbReference type="RefSeq" id="WP_024038535.1">
    <property type="nucleotide sequence ID" value="NZ_CACRUE010000044.1"/>
</dbReference>
<sequence>MQAKCQVDMTYGDIPKQLFMFTIPILLSQILQQFYNIADTAIIGQYVGTDALAAIGSTGLLIAVIVNFFIGLSTGVSAVIANQFGAHEYEKLRKSIVTSLLISIVLGIVFTIGSLIFMKSIINLLQTPKDVYYLAVDYLKICFLGITFQLLYNIGTAILRALGNTKDPLYFLVFSCVLNLILDILFIVYFGWGVKGAAIATLVSQILAALLVLWKIMHLDDECRINLKQIGIYKGYIEDIFLVGIPAGLQAIFMSISSLIIQSSINSFGAEAMAGMTVFGKVEGFLYFPLFSLGLAVTGFVGQNFGAKEYERVKEGINISLKLSVYISIIFIIILNIFAPYILRLFTHDLQVIKVGLESIRIVFPSYVFYAINQIYIGSLRGIEKTFEPMIIALFAHCIFRVVWCSVLLKYFHDMKVIYSSYSVSILIMFALLYFSYKKHICKKYFKQEVSNID</sequence>
<dbReference type="AlphaFoldDB" id="A0A6N3FDZ1"/>
<evidence type="ECO:0000256" key="13">
    <source>
        <dbReference type="SAM" id="Phobius"/>
    </source>
</evidence>
<accession>A0A6N3FDZ1</accession>
<evidence type="ECO:0000313" key="14">
    <source>
        <dbReference type="EMBL" id="VYU50282.1"/>
    </source>
</evidence>
<feature type="transmembrane region" description="Helical" evidence="13">
    <location>
        <begin position="198"/>
        <end position="219"/>
    </location>
</feature>
<gene>
    <name evidence="14" type="primary">mepA_1</name>
    <name evidence="14" type="ORF">IBLFYP30_00365</name>
</gene>
<feature type="transmembrane region" description="Helical" evidence="13">
    <location>
        <begin position="362"/>
        <end position="379"/>
    </location>
</feature>
<feature type="transmembrane region" description="Helical" evidence="13">
    <location>
        <begin position="60"/>
        <end position="84"/>
    </location>
</feature>
<keyword evidence="8 13" id="KW-0812">Transmembrane</keyword>
<reference evidence="14" key="1">
    <citation type="submission" date="2019-11" db="EMBL/GenBank/DDBJ databases">
        <authorList>
            <person name="Feng L."/>
        </authorList>
    </citation>
    <scope>NUCLEOTIDE SEQUENCE</scope>
    <source>
        <strain evidence="14">IbartlettiiLFYP30</strain>
    </source>
</reference>